<evidence type="ECO:0000313" key="3">
    <source>
        <dbReference type="Proteomes" id="UP001359485"/>
    </source>
</evidence>
<sequence length="143" mass="16149">MWDWLSSREECDECGGNSGDDDDDSKTDDIIRFSNYMYAVPSKVRNNRRVRRKRKNNGNGRDRSSSFRCDCCCLAHKFQKARFNGGGGDLPPPPSPPQINELTALDGVPRSVSPSEHIVLRDGLKQLHRKKPLLSWKATTLDS</sequence>
<protein>
    <submittedName>
        <fullName evidence="2">Uncharacterized protein</fullName>
    </submittedName>
</protein>
<feature type="compositionally biased region" description="Basic residues" evidence="1">
    <location>
        <begin position="45"/>
        <end position="56"/>
    </location>
</feature>
<feature type="region of interest" description="Disordered" evidence="1">
    <location>
        <begin position="43"/>
        <end position="67"/>
    </location>
</feature>
<accession>A0ABR1AXD2</accession>
<evidence type="ECO:0000313" key="2">
    <source>
        <dbReference type="EMBL" id="KAK6627977.1"/>
    </source>
</evidence>
<proteinExistence type="predicted"/>
<dbReference type="EMBL" id="JAWJWF010000045">
    <property type="protein sequence ID" value="KAK6627977.1"/>
    <property type="molecule type" value="Genomic_DNA"/>
</dbReference>
<dbReference type="Proteomes" id="UP001359485">
    <property type="component" value="Unassembled WGS sequence"/>
</dbReference>
<organism evidence="2 3">
    <name type="scientific">Polyplax serrata</name>
    <name type="common">Common mouse louse</name>
    <dbReference type="NCBI Taxonomy" id="468196"/>
    <lineage>
        <taxon>Eukaryota</taxon>
        <taxon>Metazoa</taxon>
        <taxon>Ecdysozoa</taxon>
        <taxon>Arthropoda</taxon>
        <taxon>Hexapoda</taxon>
        <taxon>Insecta</taxon>
        <taxon>Pterygota</taxon>
        <taxon>Neoptera</taxon>
        <taxon>Paraneoptera</taxon>
        <taxon>Psocodea</taxon>
        <taxon>Troctomorpha</taxon>
        <taxon>Phthiraptera</taxon>
        <taxon>Anoplura</taxon>
        <taxon>Polyplacidae</taxon>
        <taxon>Polyplax</taxon>
    </lineage>
</organism>
<comment type="caution">
    <text evidence="2">The sequence shown here is derived from an EMBL/GenBank/DDBJ whole genome shotgun (WGS) entry which is preliminary data.</text>
</comment>
<gene>
    <name evidence="2" type="ORF">RUM44_010459</name>
</gene>
<name>A0ABR1AXD2_POLSC</name>
<feature type="region of interest" description="Disordered" evidence="1">
    <location>
        <begin position="1"/>
        <end position="28"/>
    </location>
</feature>
<reference evidence="2 3" key="1">
    <citation type="submission" date="2023-09" db="EMBL/GenBank/DDBJ databases">
        <title>Genomes of two closely related lineages of the louse Polyplax serrata with different host specificities.</title>
        <authorList>
            <person name="Martinu J."/>
            <person name="Tarabai H."/>
            <person name="Stefka J."/>
            <person name="Hypsa V."/>
        </authorList>
    </citation>
    <scope>NUCLEOTIDE SEQUENCE [LARGE SCALE GENOMIC DNA]</scope>
    <source>
        <strain evidence="2">98ZLc_SE</strain>
    </source>
</reference>
<evidence type="ECO:0000256" key="1">
    <source>
        <dbReference type="SAM" id="MobiDB-lite"/>
    </source>
</evidence>
<keyword evidence="3" id="KW-1185">Reference proteome</keyword>